<dbReference type="STRING" id="1081103.A0A0B2WJK7"/>
<gene>
    <name evidence="14" type="ORF">MAM_06059</name>
</gene>
<evidence type="ECO:0000256" key="7">
    <source>
        <dbReference type="ARBA" id="ARBA00026133"/>
    </source>
</evidence>
<dbReference type="SMART" id="SM01270">
    <property type="entry name" value="Longin"/>
    <property type="match status" value="1"/>
</dbReference>
<evidence type="ECO:0000256" key="8">
    <source>
        <dbReference type="ARBA" id="ARBA00046280"/>
    </source>
</evidence>
<keyword evidence="6 11" id="KW-0472">Membrane</keyword>
<dbReference type="GO" id="GO:0016192">
    <property type="term" value="P:vesicle-mediated transport"/>
    <property type="evidence" value="ECO:0007669"/>
    <property type="project" value="InterPro"/>
</dbReference>
<dbReference type="RefSeq" id="XP_040677277.1">
    <property type="nucleotide sequence ID" value="XM_040824857.1"/>
</dbReference>
<dbReference type="GO" id="GO:0005737">
    <property type="term" value="C:cytoplasm"/>
    <property type="evidence" value="ECO:0007669"/>
    <property type="project" value="UniProtKB-ARBA"/>
</dbReference>
<evidence type="ECO:0000256" key="5">
    <source>
        <dbReference type="ARBA" id="ARBA00022989"/>
    </source>
</evidence>
<reference evidence="14 15" key="1">
    <citation type="journal article" date="2014" name="Proc. Natl. Acad. Sci. U.S.A.">
        <title>Trajectory and genomic determinants of fungal-pathogen speciation and host adaptation.</title>
        <authorList>
            <person name="Hu X."/>
            <person name="Xiao G."/>
            <person name="Zheng P."/>
            <person name="Shang Y."/>
            <person name="Su Y."/>
            <person name="Zhang X."/>
            <person name="Liu X."/>
            <person name="Zhan S."/>
            <person name="St Leger R.J."/>
            <person name="Wang C."/>
        </authorList>
    </citation>
    <scope>NUCLEOTIDE SEQUENCE [LARGE SCALE GENOMIC DNA]</scope>
    <source>
        <strain evidence="14 15">ARSEF 1941</strain>
    </source>
</reference>
<keyword evidence="9" id="KW-0175">Coiled coil</keyword>
<evidence type="ECO:0000313" key="14">
    <source>
        <dbReference type="EMBL" id="KHN96211.1"/>
    </source>
</evidence>
<dbReference type="InterPro" id="IPR011012">
    <property type="entry name" value="Longin-like_dom_sf"/>
</dbReference>
<name>A0A0B2WJK7_METAS</name>
<dbReference type="HOGENOM" id="CLU_064620_1_1_1"/>
<evidence type="ECO:0000256" key="11">
    <source>
        <dbReference type="SAM" id="Phobius"/>
    </source>
</evidence>
<evidence type="ECO:0000256" key="4">
    <source>
        <dbReference type="ARBA" id="ARBA00022927"/>
    </source>
</evidence>
<feature type="domain" description="Longin" evidence="12">
    <location>
        <begin position="1"/>
        <end position="111"/>
    </location>
</feature>
<dbReference type="CDD" id="cd14824">
    <property type="entry name" value="Longin"/>
    <property type="match status" value="1"/>
</dbReference>
<comment type="caution">
    <text evidence="14">The sequence shown here is derived from an EMBL/GenBank/DDBJ whole genome shotgun (WGS) entry which is preliminary data.</text>
</comment>
<keyword evidence="2" id="KW-0813">Transport</keyword>
<dbReference type="EMBL" id="AZHE01000017">
    <property type="protein sequence ID" value="KHN96211.1"/>
    <property type="molecule type" value="Genomic_DNA"/>
</dbReference>
<dbReference type="GO" id="GO:0015031">
    <property type="term" value="P:protein transport"/>
    <property type="evidence" value="ECO:0007669"/>
    <property type="project" value="UniProtKB-KW"/>
</dbReference>
<keyword evidence="5 11" id="KW-1133">Transmembrane helix</keyword>
<evidence type="ECO:0000259" key="12">
    <source>
        <dbReference type="PROSITE" id="PS50859"/>
    </source>
</evidence>
<keyword evidence="4" id="KW-0653">Protein transport</keyword>
<organism evidence="14 15">
    <name type="scientific">Metarhizium album (strain ARSEF 1941)</name>
    <dbReference type="NCBI Taxonomy" id="1081103"/>
    <lineage>
        <taxon>Eukaryota</taxon>
        <taxon>Fungi</taxon>
        <taxon>Dikarya</taxon>
        <taxon>Ascomycota</taxon>
        <taxon>Pezizomycotina</taxon>
        <taxon>Sordariomycetes</taxon>
        <taxon>Hypocreomycetidae</taxon>
        <taxon>Hypocreales</taxon>
        <taxon>Clavicipitaceae</taxon>
        <taxon>Metarhizium</taxon>
    </lineage>
</organism>
<dbReference type="InterPro" id="IPR010908">
    <property type="entry name" value="Longin_dom"/>
</dbReference>
<protein>
    <recommendedName>
        <fullName evidence="7">Synaptobrevin homolog YKT6</fullName>
    </recommendedName>
</protein>
<dbReference type="AlphaFoldDB" id="A0A0B2WJK7"/>
<dbReference type="SUPFAM" id="SSF58038">
    <property type="entry name" value="SNARE fusion complex"/>
    <property type="match status" value="1"/>
</dbReference>
<dbReference type="PANTHER" id="PTHR21136">
    <property type="entry name" value="SNARE PROTEINS"/>
    <property type="match status" value="1"/>
</dbReference>
<dbReference type="Gene3D" id="3.30.450.50">
    <property type="entry name" value="Longin domain"/>
    <property type="match status" value="1"/>
</dbReference>
<dbReference type="InterPro" id="IPR042855">
    <property type="entry name" value="V_SNARE_CC"/>
</dbReference>
<dbReference type="FunFam" id="1.20.5.110:FF:000004">
    <property type="entry name" value="Vesicle-associated membrane protein 7"/>
    <property type="match status" value="1"/>
</dbReference>
<evidence type="ECO:0000256" key="2">
    <source>
        <dbReference type="ARBA" id="ARBA00022448"/>
    </source>
</evidence>
<dbReference type="PRINTS" id="PR00219">
    <property type="entry name" value="SYNAPTOBREVN"/>
</dbReference>
<dbReference type="GO" id="GO:0016020">
    <property type="term" value="C:membrane"/>
    <property type="evidence" value="ECO:0007669"/>
    <property type="project" value="InterPro"/>
</dbReference>
<dbReference type="Pfam" id="PF00957">
    <property type="entry name" value="Synaptobrevin"/>
    <property type="match status" value="1"/>
</dbReference>
<evidence type="ECO:0000256" key="9">
    <source>
        <dbReference type="PROSITE-ProRule" id="PRU00290"/>
    </source>
</evidence>
<dbReference type="GO" id="GO:0012505">
    <property type="term" value="C:endomembrane system"/>
    <property type="evidence" value="ECO:0007669"/>
    <property type="project" value="UniProtKB-SubCell"/>
</dbReference>
<dbReference type="Proteomes" id="UP000030816">
    <property type="component" value="Unassembled WGS sequence"/>
</dbReference>
<dbReference type="Pfam" id="PF13774">
    <property type="entry name" value="Longin"/>
    <property type="match status" value="1"/>
</dbReference>
<dbReference type="InterPro" id="IPR051097">
    <property type="entry name" value="Synaptobrevin-like_transport"/>
</dbReference>
<feature type="transmembrane region" description="Helical" evidence="11">
    <location>
        <begin position="183"/>
        <end position="206"/>
    </location>
</feature>
<comment type="subcellular location">
    <subcellularLocation>
        <location evidence="8">Endomembrane system</location>
        <topology evidence="8">Single-pass type IV membrane protein</topology>
    </subcellularLocation>
</comment>
<dbReference type="SUPFAM" id="SSF64356">
    <property type="entry name" value="SNARE-like"/>
    <property type="match status" value="1"/>
</dbReference>
<dbReference type="PANTHER" id="PTHR21136:SF168">
    <property type="entry name" value="VESICLE-ASSOCIATED MEMBRANE PROTEIN 9"/>
    <property type="match status" value="1"/>
</dbReference>
<evidence type="ECO:0000313" key="15">
    <source>
        <dbReference type="Proteomes" id="UP000030816"/>
    </source>
</evidence>
<proteinExistence type="inferred from homology"/>
<sequence length="207" mass="23168">MTPASSQASSLAESILPQIKRSDSPQKLTHDYKDHRIHIIAESPPSDRGDSAAGTLTFLVVTNGSSLRQAPFDYLDKVRKRFFEEFPESSNFPEMPHYGAGSFNVELRNLMVEAGQNDAFSNAKREINDATEIMTANIDTIVARGENLNLLVHKTSDLNSTSRDFRFRSRGLSRRMWWENKRWTLILIVVACALLGIIFGIVKAAAP</sequence>
<keyword evidence="15" id="KW-1185">Reference proteome</keyword>
<accession>A0A0B2WJK7</accession>
<dbReference type="GeneID" id="63740514"/>
<feature type="region of interest" description="Disordered" evidence="10">
    <location>
        <begin position="1"/>
        <end position="28"/>
    </location>
</feature>
<dbReference type="Gene3D" id="1.20.5.110">
    <property type="match status" value="1"/>
</dbReference>
<evidence type="ECO:0000256" key="3">
    <source>
        <dbReference type="ARBA" id="ARBA00022692"/>
    </source>
</evidence>
<dbReference type="PROSITE" id="PS50859">
    <property type="entry name" value="LONGIN"/>
    <property type="match status" value="1"/>
</dbReference>
<evidence type="ECO:0000256" key="1">
    <source>
        <dbReference type="ARBA" id="ARBA00008025"/>
    </source>
</evidence>
<evidence type="ECO:0000259" key="13">
    <source>
        <dbReference type="PROSITE" id="PS50892"/>
    </source>
</evidence>
<keyword evidence="3 11" id="KW-0812">Transmembrane</keyword>
<dbReference type="OrthoDB" id="190375at2759"/>
<feature type="domain" description="V-SNARE coiled-coil homology" evidence="13">
    <location>
        <begin position="119"/>
        <end position="179"/>
    </location>
</feature>
<feature type="compositionally biased region" description="Polar residues" evidence="10">
    <location>
        <begin position="1"/>
        <end position="12"/>
    </location>
</feature>
<evidence type="ECO:0000256" key="6">
    <source>
        <dbReference type="ARBA" id="ARBA00023136"/>
    </source>
</evidence>
<comment type="similarity">
    <text evidence="1">Belongs to the synaptobrevin family.</text>
</comment>
<evidence type="ECO:0000256" key="10">
    <source>
        <dbReference type="SAM" id="MobiDB-lite"/>
    </source>
</evidence>
<dbReference type="PROSITE" id="PS50892">
    <property type="entry name" value="V_SNARE"/>
    <property type="match status" value="1"/>
</dbReference>
<dbReference type="InterPro" id="IPR001388">
    <property type="entry name" value="Synaptobrevin-like"/>
</dbReference>